<dbReference type="AlphaFoldDB" id="A0A147KAZ5"/>
<gene>
    <name evidence="1" type="ORF">Q75_03935</name>
</gene>
<organism evidence="1 2">
    <name type="scientific">Bacillus coahuilensis p1.1.43</name>
    <dbReference type="NCBI Taxonomy" id="1150625"/>
    <lineage>
        <taxon>Bacteria</taxon>
        <taxon>Bacillati</taxon>
        <taxon>Bacillota</taxon>
        <taxon>Bacilli</taxon>
        <taxon>Bacillales</taxon>
        <taxon>Bacillaceae</taxon>
        <taxon>Bacillus</taxon>
    </lineage>
</organism>
<dbReference type="OrthoDB" id="1683552at2"/>
<evidence type="ECO:0000313" key="1">
    <source>
        <dbReference type="EMBL" id="KUP07916.1"/>
    </source>
</evidence>
<reference evidence="1 2" key="1">
    <citation type="journal article" date="2016" name="Front. Microbiol.">
        <title>Microevolution Analysis of Bacillus coahuilensis Unveils Differences in Phosphorus Acquisition Strategies and Their Regulation.</title>
        <authorList>
            <person name="Gomez-Lunar Z."/>
            <person name="Hernandez-Gonzalez I."/>
            <person name="Rodriguez-Torres M.D."/>
            <person name="Souza V."/>
            <person name="Olmedo-Alvarez G."/>
        </authorList>
    </citation>
    <scope>NUCLEOTIDE SEQUENCE [LARGE SCALE GENOMIC DNA]</scope>
    <source>
        <strain evidence="2">p1.1.43</strain>
    </source>
</reference>
<dbReference type="Proteomes" id="UP000074108">
    <property type="component" value="Unassembled WGS sequence"/>
</dbReference>
<protein>
    <submittedName>
        <fullName evidence="1">Uncharacterized protein</fullName>
    </submittedName>
</protein>
<dbReference type="RefSeq" id="WP_010171314.1">
    <property type="nucleotide sequence ID" value="NZ_LDYG01000019.1"/>
</dbReference>
<dbReference type="STRING" id="1150625.Q75_03935"/>
<evidence type="ECO:0000313" key="2">
    <source>
        <dbReference type="Proteomes" id="UP000074108"/>
    </source>
</evidence>
<dbReference type="PATRIC" id="fig|1150625.3.peg.822"/>
<dbReference type="EMBL" id="LDYG01000019">
    <property type="protein sequence ID" value="KUP07916.1"/>
    <property type="molecule type" value="Genomic_DNA"/>
</dbReference>
<proteinExistence type="predicted"/>
<keyword evidence="2" id="KW-1185">Reference proteome</keyword>
<name>A0A147KAZ5_9BACI</name>
<accession>A0A147KAZ5</accession>
<comment type="caution">
    <text evidence="1">The sequence shown here is derived from an EMBL/GenBank/DDBJ whole genome shotgun (WGS) entry which is preliminary data.</text>
</comment>
<sequence length="80" mass="9082">MELCPLCNGMKEIVVECRVCQGPMKDGGRAYDYFDDYSAYMDIDSLKLVDGRIGVPTNECLHIFVCNECPHQDVKSIPYE</sequence>